<dbReference type="EMBL" id="JAUFRC010000001">
    <property type="protein sequence ID" value="MDN3712116.1"/>
    <property type="molecule type" value="Genomic_DNA"/>
</dbReference>
<reference evidence="2" key="1">
    <citation type="journal article" date="2019" name="Int. J. Syst. Evol. Microbiol.">
        <title>The Global Catalogue of Microorganisms (GCM) 10K type strain sequencing project: providing services to taxonomists for standard genome sequencing and annotation.</title>
        <authorList>
            <consortium name="The Broad Institute Genomics Platform"/>
            <consortium name="The Broad Institute Genome Sequencing Center for Infectious Disease"/>
            <person name="Wu L."/>
            <person name="Ma J."/>
        </authorList>
    </citation>
    <scope>NUCLEOTIDE SEQUENCE [LARGE SCALE GENOMIC DNA]</scope>
    <source>
        <strain evidence="2">CECT 8482</strain>
    </source>
</reference>
<protein>
    <recommendedName>
        <fullName evidence="3">Oxidoreductase</fullName>
    </recommendedName>
</protein>
<gene>
    <name evidence="1" type="ORF">QWZ10_10495</name>
</gene>
<proteinExistence type="predicted"/>
<comment type="caution">
    <text evidence="1">The sequence shown here is derived from an EMBL/GenBank/DDBJ whole genome shotgun (WGS) entry which is preliminary data.</text>
</comment>
<name>A0ABT8D871_9RHOB</name>
<accession>A0ABT8D871</accession>
<evidence type="ECO:0000313" key="1">
    <source>
        <dbReference type="EMBL" id="MDN3712116.1"/>
    </source>
</evidence>
<dbReference type="RefSeq" id="WP_377683650.1">
    <property type="nucleotide sequence ID" value="NZ_JBHMDZ010000002.1"/>
</dbReference>
<dbReference type="Proteomes" id="UP001243846">
    <property type="component" value="Unassembled WGS sequence"/>
</dbReference>
<evidence type="ECO:0008006" key="3">
    <source>
        <dbReference type="Google" id="ProtNLM"/>
    </source>
</evidence>
<organism evidence="1 2">
    <name type="scientific">Paracoccus cavernae</name>
    <dbReference type="NCBI Taxonomy" id="1571207"/>
    <lineage>
        <taxon>Bacteria</taxon>
        <taxon>Pseudomonadati</taxon>
        <taxon>Pseudomonadota</taxon>
        <taxon>Alphaproteobacteria</taxon>
        <taxon>Rhodobacterales</taxon>
        <taxon>Paracoccaceae</taxon>
        <taxon>Paracoccus</taxon>
    </lineage>
</organism>
<keyword evidence="2" id="KW-1185">Reference proteome</keyword>
<sequence length="63" mass="6461">MKVVIFGAGEQVETYTMPLISLPTLKGDAGTSVTVRSFTDLAAAQAAAAQYPGDIVTYKPAGA</sequence>
<evidence type="ECO:0000313" key="2">
    <source>
        <dbReference type="Proteomes" id="UP001243846"/>
    </source>
</evidence>